<dbReference type="InterPro" id="IPR052035">
    <property type="entry name" value="ZnF_BED_domain_contain"/>
</dbReference>
<dbReference type="GeneID" id="105162410"/>
<feature type="compositionally biased region" description="Basic and acidic residues" evidence="2">
    <location>
        <begin position="45"/>
        <end position="56"/>
    </location>
</feature>
<dbReference type="InParanoid" id="A0A6I9TDI3"/>
<feature type="domain" description="hAT-like transposase RNase-H fold" evidence="3">
    <location>
        <begin position="518"/>
        <end position="621"/>
    </location>
</feature>
<organism evidence="4 5">
    <name type="scientific">Sesamum indicum</name>
    <name type="common">Oriental sesame</name>
    <name type="synonym">Sesamum orientale</name>
    <dbReference type="NCBI Taxonomy" id="4182"/>
    <lineage>
        <taxon>Eukaryota</taxon>
        <taxon>Viridiplantae</taxon>
        <taxon>Streptophyta</taxon>
        <taxon>Embryophyta</taxon>
        <taxon>Tracheophyta</taxon>
        <taxon>Spermatophyta</taxon>
        <taxon>Magnoliopsida</taxon>
        <taxon>eudicotyledons</taxon>
        <taxon>Gunneridae</taxon>
        <taxon>Pentapetalae</taxon>
        <taxon>asterids</taxon>
        <taxon>lamiids</taxon>
        <taxon>Lamiales</taxon>
        <taxon>Pedaliaceae</taxon>
        <taxon>Sesamum</taxon>
    </lineage>
</organism>
<feature type="region of interest" description="Disordered" evidence="2">
    <location>
        <begin position="45"/>
        <end position="80"/>
    </location>
</feature>
<dbReference type="AlphaFoldDB" id="A0A6I9TDI3"/>
<dbReference type="InterPro" id="IPR025525">
    <property type="entry name" value="hAT-like_transposase_RNase-H"/>
</dbReference>
<sequence>MSESSRDEQEERILPRREGRRLHLTNEEWQMIEIANRNVKVENERKMVTQAESERRRLIKKQRKMSNSQSQSSPTVDLSDAQDQGINMNMVHNQVSGDHVDFDVDKGMDMSEDEDDIPLDSKKRKKRVVTSRSPWSDHFHKFYCEKDKVQKARCKYCTREIKADPKVHGTRPLKNHFESCKNKPHDVSTNQTRLSFQSIRLGEKEAPLVNWRFDQEKIREALSYMLVVDELPFKTVENSGFRHFMSVACPMFAIPSRRTITKDIFHMYVNERAKLKSFIKNHAQRVCITTDTWTSIQKVNYMCLTAHFIDDEWNLHKRILNFCPIIGHKSEEVSRGVEKCLLEWGIDRIFTITVDNASSNDGAMVYLKKKLENWGQNILGGKYVHMRCIAHIMNLVVQDGLKGKDEHEAISRIRGAVRYVRNSPARYKKFQECAEFIETKKLLSLDVPTRWNSTYLMLEAATCLKRAFDAYEDIDLAYKNDLSKKPFDGVPIESDWDRAKMLLKFLKHFYNLTLCIFGSSYVTSNIVFYEVCEVDLLLRRWLHSDDIELSDMARKMKEKFDKYWGSIEKMNMVLYYGVILDPRHKLGFVEFSFDKLYGGIGQNDVMKERVRDGLHELFNDYKLRYGHAFQGTLESPGSSSSRVSSSSSSSKEMFMHDQESETRRFSLQQKYMMYMTGGKDHVKSELEKYLGEDVEEYREKLKKGLFASALARDPPGDVEQLMYLARKYIDEEINGNKDREWDRGQDRDRQI</sequence>
<reference evidence="5" key="1">
    <citation type="submission" date="2025-08" db="UniProtKB">
        <authorList>
            <consortium name="RefSeq"/>
        </authorList>
    </citation>
    <scope>IDENTIFICATION</scope>
</reference>
<dbReference type="Pfam" id="PF14372">
    <property type="entry name" value="hAT-like_RNase-H"/>
    <property type="match status" value="1"/>
</dbReference>
<dbReference type="GO" id="GO:0003677">
    <property type="term" value="F:DNA binding"/>
    <property type="evidence" value="ECO:0007669"/>
    <property type="project" value="UniProtKB-KW"/>
</dbReference>
<keyword evidence="4" id="KW-1185">Reference proteome</keyword>
<protein>
    <submittedName>
        <fullName evidence="5">Zinc finger BED domain-containing protein RICESLEEPER 1-like</fullName>
    </submittedName>
</protein>
<dbReference type="SUPFAM" id="SSF140996">
    <property type="entry name" value="Hermes dimerisation domain"/>
    <property type="match status" value="1"/>
</dbReference>
<evidence type="ECO:0000259" key="3">
    <source>
        <dbReference type="Pfam" id="PF14372"/>
    </source>
</evidence>
<dbReference type="SMART" id="SM00614">
    <property type="entry name" value="ZnF_BED"/>
    <property type="match status" value="1"/>
</dbReference>
<evidence type="ECO:0000256" key="2">
    <source>
        <dbReference type="SAM" id="MobiDB-lite"/>
    </source>
</evidence>
<feature type="region of interest" description="Disordered" evidence="2">
    <location>
        <begin position="633"/>
        <end position="661"/>
    </location>
</feature>
<proteinExistence type="predicted"/>
<dbReference type="Proteomes" id="UP000504604">
    <property type="component" value="Linkage group LG5"/>
</dbReference>
<evidence type="ECO:0000313" key="5">
    <source>
        <dbReference type="RefSeq" id="XP_011078707.1"/>
    </source>
</evidence>
<dbReference type="OrthoDB" id="910772at2759"/>
<dbReference type="RefSeq" id="XP_011078707.1">
    <property type="nucleotide sequence ID" value="XM_011080405.1"/>
</dbReference>
<dbReference type="PANTHER" id="PTHR46481:SF8">
    <property type="entry name" value="ZINC FINGER BED DOMAIN-CONTAINING PROTEIN RICESLEEPER 1-LIKE"/>
    <property type="match status" value="1"/>
</dbReference>
<evidence type="ECO:0000256" key="1">
    <source>
        <dbReference type="ARBA" id="ARBA00023125"/>
    </source>
</evidence>
<dbReference type="KEGG" id="sind:105162410"/>
<accession>A0A6I9TDI3</accession>
<dbReference type="SUPFAM" id="SSF53098">
    <property type="entry name" value="Ribonuclease H-like"/>
    <property type="match status" value="1"/>
</dbReference>
<gene>
    <name evidence="5" type="primary">LOC105162410</name>
</gene>
<feature type="compositionally biased region" description="Low complexity" evidence="2">
    <location>
        <begin position="635"/>
        <end position="650"/>
    </location>
</feature>
<dbReference type="InterPro" id="IPR012337">
    <property type="entry name" value="RNaseH-like_sf"/>
</dbReference>
<feature type="region of interest" description="Disordered" evidence="2">
    <location>
        <begin position="1"/>
        <end position="20"/>
    </location>
</feature>
<name>A0A6I9TDI3_SESIN</name>
<feature type="compositionally biased region" description="Basic and acidic residues" evidence="2">
    <location>
        <begin position="1"/>
        <end position="17"/>
    </location>
</feature>
<feature type="compositionally biased region" description="Polar residues" evidence="2">
    <location>
        <begin position="65"/>
        <end position="80"/>
    </location>
</feature>
<dbReference type="PANTHER" id="PTHR46481">
    <property type="entry name" value="ZINC FINGER BED DOMAIN-CONTAINING PROTEIN 4"/>
    <property type="match status" value="1"/>
</dbReference>
<evidence type="ECO:0000313" key="4">
    <source>
        <dbReference type="Proteomes" id="UP000504604"/>
    </source>
</evidence>
<keyword evidence="1" id="KW-0238">DNA-binding</keyword>